<evidence type="ECO:0000256" key="1">
    <source>
        <dbReference type="SAM" id="MobiDB-lite"/>
    </source>
</evidence>
<accession>A0A418W4U1</accession>
<proteinExistence type="predicted"/>
<comment type="caution">
    <text evidence="2">The sequence shown here is derived from an EMBL/GenBank/DDBJ whole genome shotgun (WGS) entry which is preliminary data.</text>
</comment>
<dbReference type="OrthoDB" id="9812722at2"/>
<feature type="region of interest" description="Disordered" evidence="1">
    <location>
        <begin position="153"/>
        <end position="197"/>
    </location>
</feature>
<evidence type="ECO:0000313" key="3">
    <source>
        <dbReference type="Proteomes" id="UP000283458"/>
    </source>
</evidence>
<dbReference type="Pfam" id="PF12118">
    <property type="entry name" value="SprA-related"/>
    <property type="match status" value="1"/>
</dbReference>
<protein>
    <recommendedName>
        <fullName evidence="4">Catalase</fullName>
    </recommendedName>
</protein>
<keyword evidence="3" id="KW-1185">Reference proteome</keyword>
<feature type="compositionally biased region" description="Low complexity" evidence="1">
    <location>
        <begin position="31"/>
        <end position="66"/>
    </location>
</feature>
<name>A0A418W4U1_9PROT</name>
<evidence type="ECO:0008006" key="4">
    <source>
        <dbReference type="Google" id="ProtNLM"/>
    </source>
</evidence>
<organism evidence="2 3">
    <name type="scientific">Azospirillum cavernae</name>
    <dbReference type="NCBI Taxonomy" id="2320860"/>
    <lineage>
        <taxon>Bacteria</taxon>
        <taxon>Pseudomonadati</taxon>
        <taxon>Pseudomonadota</taxon>
        <taxon>Alphaproteobacteria</taxon>
        <taxon>Rhodospirillales</taxon>
        <taxon>Azospirillaceae</taxon>
        <taxon>Azospirillum</taxon>
    </lineage>
</organism>
<reference evidence="2 3" key="1">
    <citation type="submission" date="2018-09" db="EMBL/GenBank/DDBJ databases">
        <authorList>
            <person name="Zhu H."/>
        </authorList>
    </citation>
    <scope>NUCLEOTIDE SEQUENCE [LARGE SCALE GENOMIC DNA]</scope>
    <source>
        <strain evidence="2 3">K2W22B-5</strain>
    </source>
</reference>
<gene>
    <name evidence="2" type="ORF">D3877_11285</name>
</gene>
<dbReference type="InterPro" id="IPR021973">
    <property type="entry name" value="SprA-related"/>
</dbReference>
<dbReference type="Proteomes" id="UP000283458">
    <property type="component" value="Unassembled WGS sequence"/>
</dbReference>
<evidence type="ECO:0000313" key="2">
    <source>
        <dbReference type="EMBL" id="RJF85025.1"/>
    </source>
</evidence>
<feature type="compositionally biased region" description="Low complexity" evidence="1">
    <location>
        <begin position="174"/>
        <end position="197"/>
    </location>
</feature>
<dbReference type="EMBL" id="QYUL01000001">
    <property type="protein sequence ID" value="RJF85025.1"/>
    <property type="molecule type" value="Genomic_DNA"/>
</dbReference>
<feature type="region of interest" description="Disordered" evidence="1">
    <location>
        <begin position="1"/>
        <end position="139"/>
    </location>
</feature>
<sequence length="228" mass="22128">MVDGVSSIGSSIGTYRSLAGTSRKSGGGAGASSADATDGASATGTTAAVQTPQAQQQVQKLKQADANVRQHEAAHQSAGGGNAGAASFTYTRGPDGKSYATAGEVQVDISPENEPSSTISKMEQVKAAALAPNDPSPQDLRVAAQADALKLKAQSELRQQGGTAGAGKADGKSGDSASSRGDSANGDSKNASASPALSARGAAAYGSALGLVGATAAFGAARGASFVV</sequence>
<feature type="compositionally biased region" description="Low complexity" evidence="1">
    <location>
        <begin position="1"/>
        <end position="24"/>
    </location>
</feature>
<dbReference type="AlphaFoldDB" id="A0A418W4U1"/>